<keyword evidence="3" id="KW-0235">DNA replication</keyword>
<evidence type="ECO:0000313" key="13">
    <source>
        <dbReference type="EMBL" id="MEF2156415.1"/>
    </source>
</evidence>
<keyword evidence="6 13" id="KW-0347">Helicase</keyword>
<evidence type="ECO:0000256" key="10">
    <source>
        <dbReference type="ARBA" id="ARBA00044969"/>
    </source>
</evidence>
<keyword evidence="14" id="KW-1185">Reference proteome</keyword>
<dbReference type="InterPro" id="IPR003593">
    <property type="entry name" value="AAA+_ATPase"/>
</dbReference>
<dbReference type="SUPFAM" id="SSF48024">
    <property type="entry name" value="N-terminal domain of DnaB helicase"/>
    <property type="match status" value="1"/>
</dbReference>
<dbReference type="CDD" id="cd00984">
    <property type="entry name" value="DnaB_C"/>
    <property type="match status" value="1"/>
</dbReference>
<dbReference type="InterPro" id="IPR007694">
    <property type="entry name" value="DNA_helicase_DnaB-like_C"/>
</dbReference>
<dbReference type="PANTHER" id="PTHR30153">
    <property type="entry name" value="REPLICATIVE DNA HELICASE DNAB"/>
    <property type="match status" value="1"/>
</dbReference>
<dbReference type="SMART" id="SM00382">
    <property type="entry name" value="AAA"/>
    <property type="match status" value="1"/>
</dbReference>
<dbReference type="Gene3D" id="3.40.50.300">
    <property type="entry name" value="P-loop containing nucleotide triphosphate hydrolases"/>
    <property type="match status" value="1"/>
</dbReference>
<evidence type="ECO:0000256" key="1">
    <source>
        <dbReference type="ARBA" id="ARBA00008428"/>
    </source>
</evidence>
<evidence type="ECO:0000256" key="2">
    <source>
        <dbReference type="ARBA" id="ARBA00022515"/>
    </source>
</evidence>
<dbReference type="RefSeq" id="WP_331704205.1">
    <property type="nucleotide sequence ID" value="NZ_JAZHBO010000002.1"/>
</dbReference>
<evidence type="ECO:0000256" key="6">
    <source>
        <dbReference type="ARBA" id="ARBA00022806"/>
    </source>
</evidence>
<dbReference type="InterPro" id="IPR036185">
    <property type="entry name" value="DNA_heli_DnaB-like_N_sf"/>
</dbReference>
<evidence type="ECO:0000256" key="5">
    <source>
        <dbReference type="ARBA" id="ARBA00022801"/>
    </source>
</evidence>
<dbReference type="EMBL" id="JAZHBO010000002">
    <property type="protein sequence ID" value="MEF2156415.1"/>
    <property type="molecule type" value="Genomic_DNA"/>
</dbReference>
<keyword evidence="9" id="KW-0413">Isomerase</keyword>
<accession>A0ABU7V0W2</accession>
<dbReference type="Proteomes" id="UP001356170">
    <property type="component" value="Unassembled WGS sequence"/>
</dbReference>
<dbReference type="InterPro" id="IPR007693">
    <property type="entry name" value="DNA_helicase_DnaB-like_N"/>
</dbReference>
<keyword evidence="4" id="KW-0547">Nucleotide-binding</keyword>
<feature type="domain" description="SF4 helicase" evidence="12">
    <location>
        <begin position="162"/>
        <end position="424"/>
    </location>
</feature>
<dbReference type="Pfam" id="PF00772">
    <property type="entry name" value="DnaB"/>
    <property type="match status" value="1"/>
</dbReference>
<comment type="similarity">
    <text evidence="1">Belongs to the helicase family. DnaB subfamily.</text>
</comment>
<dbReference type="InterPro" id="IPR027417">
    <property type="entry name" value="P-loop_NTPase"/>
</dbReference>
<name>A0ABU7V0W2_9GAMM</name>
<protein>
    <recommendedName>
        <fullName evidence="10">DNA 5'-3' helicase</fullName>
        <ecNumber evidence="10">5.6.2.3</ecNumber>
    </recommendedName>
</protein>
<dbReference type="InterPro" id="IPR016136">
    <property type="entry name" value="DNA_helicase_N/primase_C"/>
</dbReference>
<keyword evidence="2" id="KW-0639">Primosome</keyword>
<dbReference type="PROSITE" id="PS51199">
    <property type="entry name" value="SF4_HELICASE"/>
    <property type="match status" value="1"/>
</dbReference>
<keyword evidence="8" id="KW-0238">DNA-binding</keyword>
<evidence type="ECO:0000259" key="12">
    <source>
        <dbReference type="PROSITE" id="PS51199"/>
    </source>
</evidence>
<dbReference type="Pfam" id="PF03796">
    <property type="entry name" value="DnaB_C"/>
    <property type="match status" value="1"/>
</dbReference>
<gene>
    <name evidence="13" type="ORF">V3390_09300</name>
</gene>
<keyword evidence="7" id="KW-0067">ATP-binding</keyword>
<keyword evidence="5 13" id="KW-0378">Hydrolase</keyword>
<evidence type="ECO:0000256" key="7">
    <source>
        <dbReference type="ARBA" id="ARBA00022840"/>
    </source>
</evidence>
<sequence>MSTTTDAETAVLGACLLDKAAFAKVADWLSPDDFAAELHSRVFATIAKLAMAGKDSDCISVNNQLPELKQELQNGSVLVNWATNVMSTATVEAHAEIVLEASKRRKLETVARNLLNPTRDRVADTAFEASSQLLALTESRAKSAESMAAVGLTWWGDFQQRMEGRVQGLMTPWAKLNTATNGLREGQLIVMAARPGMGKSAFAINLATSAAMRGERCLLFSLEMSATEIFDRIIASLAYVPLQKILTGSTDTEELQRISANVGSVRKSPLLIDETGILTAEQICARARKEHLRSPLSIVIVDHLNIVKLSGKASETTELANATQMLKSLAKELKVPVLVLTQLNRKVEDRGDKRPQLSDLRGSGAIEQDADVVLLLYRPGYYDKTDTSKRVECIIAKQRQGEAGRAILLTDKLHIGLLDDCHDEWEPAVVSSRRRRQFA</sequence>
<proteinExistence type="inferred from homology"/>
<dbReference type="GO" id="GO:0016787">
    <property type="term" value="F:hydrolase activity"/>
    <property type="evidence" value="ECO:0007669"/>
    <property type="project" value="UniProtKB-KW"/>
</dbReference>
<comment type="catalytic activity">
    <reaction evidence="11">
        <text>ATP + H2O = ADP + phosphate + H(+)</text>
        <dbReference type="Rhea" id="RHEA:13065"/>
        <dbReference type="ChEBI" id="CHEBI:15377"/>
        <dbReference type="ChEBI" id="CHEBI:15378"/>
        <dbReference type="ChEBI" id="CHEBI:30616"/>
        <dbReference type="ChEBI" id="CHEBI:43474"/>
        <dbReference type="ChEBI" id="CHEBI:456216"/>
        <dbReference type="EC" id="5.6.2.3"/>
    </reaction>
</comment>
<dbReference type="SUPFAM" id="SSF52540">
    <property type="entry name" value="P-loop containing nucleoside triphosphate hydrolases"/>
    <property type="match status" value="1"/>
</dbReference>
<evidence type="ECO:0000256" key="4">
    <source>
        <dbReference type="ARBA" id="ARBA00022741"/>
    </source>
</evidence>
<dbReference type="Gene3D" id="1.10.860.10">
    <property type="entry name" value="DNAb Helicase, Chain A"/>
    <property type="match status" value="1"/>
</dbReference>
<comment type="caution">
    <text evidence="13">The sequence shown here is derived from an EMBL/GenBank/DDBJ whole genome shotgun (WGS) entry which is preliminary data.</text>
</comment>
<evidence type="ECO:0000256" key="3">
    <source>
        <dbReference type="ARBA" id="ARBA00022705"/>
    </source>
</evidence>
<evidence type="ECO:0000256" key="11">
    <source>
        <dbReference type="ARBA" id="ARBA00048954"/>
    </source>
</evidence>
<evidence type="ECO:0000313" key="14">
    <source>
        <dbReference type="Proteomes" id="UP001356170"/>
    </source>
</evidence>
<evidence type="ECO:0000256" key="9">
    <source>
        <dbReference type="ARBA" id="ARBA00023235"/>
    </source>
</evidence>
<dbReference type="EC" id="5.6.2.3" evidence="10"/>
<dbReference type="PANTHER" id="PTHR30153:SF2">
    <property type="entry name" value="REPLICATIVE DNA HELICASE"/>
    <property type="match status" value="1"/>
</dbReference>
<dbReference type="GO" id="GO:0003678">
    <property type="term" value="F:DNA helicase activity"/>
    <property type="evidence" value="ECO:0007669"/>
    <property type="project" value="UniProtKB-EC"/>
</dbReference>
<organism evidence="13 14">
    <name type="scientific">Aquilutibacter rugosus</name>
    <dbReference type="NCBI Taxonomy" id="3115820"/>
    <lineage>
        <taxon>Bacteria</taxon>
        <taxon>Pseudomonadati</taxon>
        <taxon>Pseudomonadota</taxon>
        <taxon>Gammaproteobacteria</taxon>
        <taxon>Lysobacterales</taxon>
        <taxon>Lysobacteraceae</taxon>
        <taxon>Aquilutibacter</taxon>
    </lineage>
</organism>
<reference evidence="13 14" key="1">
    <citation type="submission" date="2024-01" db="EMBL/GenBank/DDBJ databases">
        <title>Novel species of the genus Luteimonas isolated from rivers.</title>
        <authorList>
            <person name="Lu H."/>
        </authorList>
    </citation>
    <scope>NUCLEOTIDE SEQUENCE [LARGE SCALE GENOMIC DNA]</scope>
    <source>
        <strain evidence="13 14">FXH3W</strain>
    </source>
</reference>
<evidence type="ECO:0000256" key="8">
    <source>
        <dbReference type="ARBA" id="ARBA00023125"/>
    </source>
</evidence>